<gene>
    <name evidence="5" type="ORF">GA0111570_105233</name>
</gene>
<keyword evidence="3" id="KW-1133">Transmembrane helix</keyword>
<name>A0A1G6GZQ8_9ACTN</name>
<evidence type="ECO:0000256" key="1">
    <source>
        <dbReference type="ARBA" id="ARBA00022729"/>
    </source>
</evidence>
<evidence type="ECO:0000259" key="4">
    <source>
        <dbReference type="Pfam" id="PF11611"/>
    </source>
</evidence>
<feature type="compositionally biased region" description="Low complexity" evidence="2">
    <location>
        <begin position="9"/>
        <end position="19"/>
    </location>
</feature>
<feature type="transmembrane region" description="Helical" evidence="3">
    <location>
        <begin position="46"/>
        <end position="64"/>
    </location>
</feature>
<dbReference type="InterPro" id="IPR029050">
    <property type="entry name" value="Immunoprotect_excell_Ig-like"/>
</dbReference>
<reference evidence="5 6" key="1">
    <citation type="submission" date="2016-06" db="EMBL/GenBank/DDBJ databases">
        <authorList>
            <person name="Olsen C.W."/>
            <person name="Carey S."/>
            <person name="Hinshaw L."/>
            <person name="Karasin A.I."/>
        </authorList>
    </citation>
    <scope>NUCLEOTIDE SEQUENCE [LARGE SCALE GENOMIC DNA]</scope>
    <source>
        <strain evidence="5 6">LZ-22</strain>
    </source>
</reference>
<keyword evidence="1" id="KW-0732">Signal</keyword>
<sequence length="233" mass="24325">MSQPPYPQQPGTQYQQPDPRFQQFAGQPYPPQQPVKPKKKWFKRPLVWILAIIAVIAIAVNAGGGDDQAASTAGTSASSTAPSAGSPSSQAAAPAEKAAAPAAGLNTAVAAGDLQYTVTKVSKGVAKVGDQYVSQEAQGQFVLVNVTVKNTGKSAVTFMSTYTKLYDKDGVEYSSDSTAEIYANTQSQTFLEQVNPGNSVKGVLVFDIPKDVTPVRLGVTGGMLGAEKDIALS</sequence>
<feature type="compositionally biased region" description="Low complexity" evidence="2">
    <location>
        <begin position="69"/>
        <end position="95"/>
    </location>
</feature>
<keyword evidence="3" id="KW-0472">Membrane</keyword>
<dbReference type="AlphaFoldDB" id="A0A1G6GZQ8"/>
<feature type="region of interest" description="Disordered" evidence="2">
    <location>
        <begin position="67"/>
        <end position="95"/>
    </location>
</feature>
<dbReference type="EMBL" id="FMYF01000005">
    <property type="protein sequence ID" value="SDB86596.1"/>
    <property type="molecule type" value="Genomic_DNA"/>
</dbReference>
<dbReference type="Proteomes" id="UP000199086">
    <property type="component" value="Unassembled WGS sequence"/>
</dbReference>
<proteinExistence type="predicted"/>
<evidence type="ECO:0000256" key="2">
    <source>
        <dbReference type="SAM" id="MobiDB-lite"/>
    </source>
</evidence>
<evidence type="ECO:0000256" key="3">
    <source>
        <dbReference type="SAM" id="Phobius"/>
    </source>
</evidence>
<dbReference type="STRING" id="1577474.GA0111570_105233"/>
<dbReference type="Pfam" id="PF11611">
    <property type="entry name" value="DUF4352"/>
    <property type="match status" value="1"/>
</dbReference>
<dbReference type="OrthoDB" id="3430849at2"/>
<feature type="region of interest" description="Disordered" evidence="2">
    <location>
        <begin position="1"/>
        <end position="37"/>
    </location>
</feature>
<evidence type="ECO:0000313" key="5">
    <source>
        <dbReference type="EMBL" id="SDB86596.1"/>
    </source>
</evidence>
<feature type="domain" description="DUF4352" evidence="4">
    <location>
        <begin position="104"/>
        <end position="226"/>
    </location>
</feature>
<dbReference type="RefSeq" id="WP_139283203.1">
    <property type="nucleotide sequence ID" value="NZ_FMYF01000005.1"/>
</dbReference>
<keyword evidence="6" id="KW-1185">Reference proteome</keyword>
<protein>
    <recommendedName>
        <fullName evidence="4">DUF4352 domain-containing protein</fullName>
    </recommendedName>
</protein>
<accession>A0A1G6GZQ8</accession>
<organism evidence="5 6">
    <name type="scientific">Raineyella antarctica</name>
    <dbReference type="NCBI Taxonomy" id="1577474"/>
    <lineage>
        <taxon>Bacteria</taxon>
        <taxon>Bacillati</taxon>
        <taxon>Actinomycetota</taxon>
        <taxon>Actinomycetes</taxon>
        <taxon>Propionibacteriales</taxon>
        <taxon>Propionibacteriaceae</taxon>
        <taxon>Raineyella</taxon>
    </lineage>
</organism>
<keyword evidence="3" id="KW-0812">Transmembrane</keyword>
<dbReference type="Gene3D" id="2.60.40.1240">
    <property type="match status" value="1"/>
</dbReference>
<evidence type="ECO:0000313" key="6">
    <source>
        <dbReference type="Proteomes" id="UP000199086"/>
    </source>
</evidence>
<dbReference type="InterPro" id="IPR029051">
    <property type="entry name" value="DUF4352"/>
</dbReference>